<dbReference type="EMBL" id="BONY01000119">
    <property type="protein sequence ID" value="GIH11090.1"/>
    <property type="molecule type" value="Genomic_DNA"/>
</dbReference>
<dbReference type="AlphaFoldDB" id="A0A8J3QJW7"/>
<reference evidence="1" key="1">
    <citation type="submission" date="2021-01" db="EMBL/GenBank/DDBJ databases">
        <title>Whole genome shotgun sequence of Rhizocola hellebori NBRC 109834.</title>
        <authorList>
            <person name="Komaki H."/>
            <person name="Tamura T."/>
        </authorList>
    </citation>
    <scope>NUCLEOTIDE SEQUENCE</scope>
    <source>
        <strain evidence="1">NBRC 109834</strain>
    </source>
</reference>
<keyword evidence="2" id="KW-1185">Reference proteome</keyword>
<gene>
    <name evidence="1" type="ORF">Rhe02_91570</name>
</gene>
<comment type="caution">
    <text evidence="1">The sequence shown here is derived from an EMBL/GenBank/DDBJ whole genome shotgun (WGS) entry which is preliminary data.</text>
</comment>
<organism evidence="1 2">
    <name type="scientific">Rhizocola hellebori</name>
    <dbReference type="NCBI Taxonomy" id="1392758"/>
    <lineage>
        <taxon>Bacteria</taxon>
        <taxon>Bacillati</taxon>
        <taxon>Actinomycetota</taxon>
        <taxon>Actinomycetes</taxon>
        <taxon>Micromonosporales</taxon>
        <taxon>Micromonosporaceae</taxon>
        <taxon>Rhizocola</taxon>
    </lineage>
</organism>
<dbReference type="Proteomes" id="UP000612899">
    <property type="component" value="Unassembled WGS sequence"/>
</dbReference>
<name>A0A8J3QJW7_9ACTN</name>
<proteinExistence type="predicted"/>
<accession>A0A8J3QJW7</accession>
<evidence type="ECO:0000313" key="1">
    <source>
        <dbReference type="EMBL" id="GIH11090.1"/>
    </source>
</evidence>
<dbReference type="RefSeq" id="WP_203914811.1">
    <property type="nucleotide sequence ID" value="NZ_BONY01000119.1"/>
</dbReference>
<sequence>MRAVAPPPPWLLFPGLDKVQLIHLRDTQRPAPGWAGLAHFPAVWSEVPHSRIQTSLQSFVSYHRAGQPTANYHYAALPAADPAARVIAQVNLGPRRVSVLPAACGYEARWTAGDIWHRISGGPVDLGGFMELVHQLRLT</sequence>
<protein>
    <submittedName>
        <fullName evidence="1">Uncharacterized protein</fullName>
    </submittedName>
</protein>
<evidence type="ECO:0000313" key="2">
    <source>
        <dbReference type="Proteomes" id="UP000612899"/>
    </source>
</evidence>